<evidence type="ECO:0000313" key="2">
    <source>
        <dbReference type="Proteomes" id="UP001527882"/>
    </source>
</evidence>
<name>A0ABT4Q6A0_9BACL</name>
<proteinExistence type="predicted"/>
<reference evidence="1 2" key="1">
    <citation type="submission" date="2022-12" db="EMBL/GenBank/DDBJ databases">
        <title>Draft genome sequence of Paenibacillus sp. dW9.</title>
        <authorList>
            <person name="Choi E.-W."/>
            <person name="Kim D.-U."/>
        </authorList>
    </citation>
    <scope>NUCLEOTIDE SEQUENCE [LARGE SCALE GENOMIC DNA]</scope>
    <source>
        <strain evidence="2">dW9</strain>
    </source>
</reference>
<protein>
    <recommendedName>
        <fullName evidence="3">Phage protein</fullName>
    </recommendedName>
</protein>
<keyword evidence="2" id="KW-1185">Reference proteome</keyword>
<gene>
    <name evidence="1" type="ORF">O9H85_08140</name>
</gene>
<dbReference type="RefSeq" id="WP_269880825.1">
    <property type="nucleotide sequence ID" value="NZ_JAQAGZ010000004.1"/>
</dbReference>
<organism evidence="1 2">
    <name type="scientific">Paenibacillus gyeongsangnamensis</name>
    <dbReference type="NCBI Taxonomy" id="3388067"/>
    <lineage>
        <taxon>Bacteria</taxon>
        <taxon>Bacillati</taxon>
        <taxon>Bacillota</taxon>
        <taxon>Bacilli</taxon>
        <taxon>Bacillales</taxon>
        <taxon>Paenibacillaceae</taxon>
        <taxon>Paenibacillus</taxon>
    </lineage>
</organism>
<evidence type="ECO:0008006" key="3">
    <source>
        <dbReference type="Google" id="ProtNLM"/>
    </source>
</evidence>
<dbReference type="EMBL" id="JAQAGZ010000004">
    <property type="protein sequence ID" value="MCZ8512402.1"/>
    <property type="molecule type" value="Genomic_DNA"/>
</dbReference>
<accession>A0ABT4Q6A0</accession>
<evidence type="ECO:0000313" key="1">
    <source>
        <dbReference type="EMBL" id="MCZ8512402.1"/>
    </source>
</evidence>
<comment type="caution">
    <text evidence="1">The sequence shown here is derived from an EMBL/GenBank/DDBJ whole genome shotgun (WGS) entry which is preliminary data.</text>
</comment>
<dbReference type="Proteomes" id="UP001527882">
    <property type="component" value="Unassembled WGS sequence"/>
</dbReference>
<sequence>MENTIKIDLSEQLGEGQYVEIRNPKILPWGLQKELAKAQTKNTIDNQIDFETSLEINEKIVVALIKNLNVNDFDGQPIELPITNDTIDRLPVEVIVAVVKKFSEIRTQGTVEKKN</sequence>